<feature type="transmembrane region" description="Helical" evidence="1">
    <location>
        <begin position="357"/>
        <end position="382"/>
    </location>
</feature>
<feature type="transmembrane region" description="Helical" evidence="1">
    <location>
        <begin position="214"/>
        <end position="235"/>
    </location>
</feature>
<dbReference type="InterPro" id="IPR004711">
    <property type="entry name" value="Benzoate_Transporter"/>
</dbReference>
<feature type="transmembrane region" description="Helical" evidence="1">
    <location>
        <begin position="297"/>
        <end position="322"/>
    </location>
</feature>
<keyword evidence="1" id="KW-0472">Membrane</keyword>
<dbReference type="OrthoDB" id="9813854at2"/>
<feature type="transmembrane region" description="Helical" evidence="1">
    <location>
        <begin position="20"/>
        <end position="42"/>
    </location>
</feature>
<feature type="transmembrane region" description="Helical" evidence="1">
    <location>
        <begin position="173"/>
        <end position="193"/>
    </location>
</feature>
<dbReference type="NCBIfam" id="TIGR00843">
    <property type="entry name" value="benE"/>
    <property type="match status" value="1"/>
</dbReference>
<comment type="caution">
    <text evidence="2">The sequence shown here is derived from an EMBL/GenBank/DDBJ whole genome shotgun (WGS) entry which is preliminary data.</text>
</comment>
<dbReference type="GO" id="GO:0042925">
    <property type="term" value="F:benzoate transmembrane transporter activity"/>
    <property type="evidence" value="ECO:0007669"/>
    <property type="project" value="InterPro"/>
</dbReference>
<feature type="transmembrane region" description="Helical" evidence="1">
    <location>
        <begin position="54"/>
        <end position="72"/>
    </location>
</feature>
<dbReference type="PANTHER" id="PTHR30199:SF0">
    <property type="entry name" value="INNER MEMBRANE PROTEIN YDCO"/>
    <property type="match status" value="1"/>
</dbReference>
<keyword evidence="3" id="KW-1185">Reference proteome</keyword>
<dbReference type="PANTHER" id="PTHR30199">
    <property type="entry name" value="MFS FAMILY TRANSPORTER, PREDICTED SUBSTRATE BENZOATE"/>
    <property type="match status" value="1"/>
</dbReference>
<organism evidence="2 3">
    <name type="scientific">Desulfosporosinus fructosivorans</name>
    <dbReference type="NCBI Taxonomy" id="2018669"/>
    <lineage>
        <taxon>Bacteria</taxon>
        <taxon>Bacillati</taxon>
        <taxon>Bacillota</taxon>
        <taxon>Clostridia</taxon>
        <taxon>Eubacteriales</taxon>
        <taxon>Desulfitobacteriaceae</taxon>
        <taxon>Desulfosporosinus</taxon>
    </lineage>
</organism>
<feature type="transmembrane region" description="Helical" evidence="1">
    <location>
        <begin position="79"/>
        <end position="97"/>
    </location>
</feature>
<keyword evidence="1" id="KW-0812">Transmembrane</keyword>
<dbReference type="Proteomes" id="UP000298460">
    <property type="component" value="Unassembled WGS sequence"/>
</dbReference>
<evidence type="ECO:0000313" key="2">
    <source>
        <dbReference type="EMBL" id="TGE35002.1"/>
    </source>
</evidence>
<sequence length="415" mass="43960">MDSFILLLKRIRSDSSISAIVAGLIAVTVGFAGPVLLIFQAAKVINLSNANLSSWIWAISIASGLTSIILSIRFKAPVITAWSTPGAVMLISGWSAYAYSDSIGAFIFAGILITVLGFTGLFSSFMKRIPYAIITAMLAGILLKFGVDVFVSSKQLPMLALPMILSYLVSKRWFPRYAVVTSLFLGLLISYSLNIVNFEGVSVFLVDPIFTKPTFSLSSLIGLGIPLCIVTMASQNATGIGVLRADGYNTPVNPLIITTGIASILFAPFGAHGINMSALIAAICTGKEAHLDPDKRYIAGISAGIFYLIFGIFGATIVSVFAIFPSELIVVITGLALFGSIGSSLTSAMQEEAKKEAALITFLVTLSGISIAGVGSPFWGLIAGIVTDFMLSGDLSKLFSAKTNIHLREKNRRVG</sequence>
<name>A0A4Z0QW21_9FIRM</name>
<accession>A0A4Z0QW21</accession>
<protein>
    <submittedName>
        <fullName evidence="2">Benzoate/H(+) symporter BenE family transporter</fullName>
    </submittedName>
</protein>
<dbReference type="AlphaFoldDB" id="A0A4Z0QW21"/>
<evidence type="ECO:0000313" key="3">
    <source>
        <dbReference type="Proteomes" id="UP000298460"/>
    </source>
</evidence>
<gene>
    <name evidence="2" type="primary">benE</name>
    <name evidence="2" type="ORF">E4K67_27625</name>
</gene>
<dbReference type="RefSeq" id="WP_135552692.1">
    <property type="nucleotide sequence ID" value="NZ_SPQQ01000022.1"/>
</dbReference>
<feature type="transmembrane region" description="Helical" evidence="1">
    <location>
        <begin position="255"/>
        <end position="285"/>
    </location>
</feature>
<dbReference type="EMBL" id="SPQQ01000022">
    <property type="protein sequence ID" value="TGE35002.1"/>
    <property type="molecule type" value="Genomic_DNA"/>
</dbReference>
<feature type="transmembrane region" description="Helical" evidence="1">
    <location>
        <begin position="129"/>
        <end position="153"/>
    </location>
</feature>
<dbReference type="GO" id="GO:0005886">
    <property type="term" value="C:plasma membrane"/>
    <property type="evidence" value="ECO:0007669"/>
    <property type="project" value="TreeGrafter"/>
</dbReference>
<reference evidence="2 3" key="1">
    <citation type="submission" date="2019-03" db="EMBL/GenBank/DDBJ databases">
        <title>Draft Genome Sequence of Desulfosporosinus fructosivorans Strain 63.6F, Isolated from Marine Sediment in the Baltic Sea.</title>
        <authorList>
            <person name="Hausmann B."/>
            <person name="Vandieken V."/>
            <person name="Pjevac P."/>
            <person name="Schreck K."/>
            <person name="Herbold C.W."/>
            <person name="Loy A."/>
        </authorList>
    </citation>
    <scope>NUCLEOTIDE SEQUENCE [LARGE SCALE GENOMIC DNA]</scope>
    <source>
        <strain evidence="2 3">63.6F</strain>
    </source>
</reference>
<feature type="transmembrane region" description="Helical" evidence="1">
    <location>
        <begin position="103"/>
        <end position="122"/>
    </location>
</feature>
<dbReference type="Pfam" id="PF03594">
    <property type="entry name" value="BenE"/>
    <property type="match status" value="1"/>
</dbReference>
<proteinExistence type="predicted"/>
<evidence type="ECO:0000256" key="1">
    <source>
        <dbReference type="SAM" id="Phobius"/>
    </source>
</evidence>
<keyword evidence="1" id="KW-1133">Transmembrane helix</keyword>
<feature type="transmembrane region" description="Helical" evidence="1">
    <location>
        <begin position="328"/>
        <end position="345"/>
    </location>
</feature>